<feature type="region of interest" description="Disordered" evidence="1">
    <location>
        <begin position="182"/>
        <end position="206"/>
    </location>
</feature>
<feature type="compositionally biased region" description="Basic and acidic residues" evidence="1">
    <location>
        <begin position="425"/>
        <end position="457"/>
    </location>
</feature>
<keyword evidence="4" id="KW-1185">Reference proteome</keyword>
<feature type="region of interest" description="Disordered" evidence="1">
    <location>
        <begin position="218"/>
        <end position="253"/>
    </location>
</feature>
<feature type="region of interest" description="Disordered" evidence="1">
    <location>
        <begin position="381"/>
        <end position="459"/>
    </location>
</feature>
<keyword evidence="2" id="KW-1133">Transmembrane helix</keyword>
<feature type="region of interest" description="Disordered" evidence="1">
    <location>
        <begin position="267"/>
        <end position="353"/>
    </location>
</feature>
<reference evidence="3" key="2">
    <citation type="submission" date="2023-06" db="EMBL/GenBank/DDBJ databases">
        <authorList>
            <consortium name="Lawrence Berkeley National Laboratory"/>
            <person name="Haridas S."/>
            <person name="Hensen N."/>
            <person name="Bonometti L."/>
            <person name="Westerberg I."/>
            <person name="Brannstrom I.O."/>
            <person name="Guillou S."/>
            <person name="Cros-Aarteil S."/>
            <person name="Calhoun S."/>
            <person name="Kuo A."/>
            <person name="Mondo S."/>
            <person name="Pangilinan J."/>
            <person name="Riley R."/>
            <person name="Labutti K."/>
            <person name="Andreopoulos B."/>
            <person name="Lipzen A."/>
            <person name="Chen C."/>
            <person name="Yanf M."/>
            <person name="Daum C."/>
            <person name="Ng V."/>
            <person name="Clum A."/>
            <person name="Steindorff A."/>
            <person name="Ohm R."/>
            <person name="Martin F."/>
            <person name="Silar P."/>
            <person name="Natvig D."/>
            <person name="Lalanne C."/>
            <person name="Gautier V."/>
            <person name="Ament-Velasquez S.L."/>
            <person name="Kruys A."/>
            <person name="Hutchinson M.I."/>
            <person name="Powell A.J."/>
            <person name="Barry K."/>
            <person name="Miller A.N."/>
            <person name="Grigoriev I.V."/>
            <person name="Debuchy R."/>
            <person name="Gladieux P."/>
            <person name="Thoren M.H."/>
            <person name="Johannesson H."/>
        </authorList>
    </citation>
    <scope>NUCLEOTIDE SEQUENCE</scope>
    <source>
        <strain evidence="3">CBS 958.72</strain>
    </source>
</reference>
<dbReference type="Proteomes" id="UP001287356">
    <property type="component" value="Unassembled WGS sequence"/>
</dbReference>
<dbReference type="EMBL" id="JAULSN010000010">
    <property type="protein sequence ID" value="KAK3362165.1"/>
    <property type="molecule type" value="Genomic_DNA"/>
</dbReference>
<comment type="caution">
    <text evidence="3">The sequence shown here is derived from an EMBL/GenBank/DDBJ whole genome shotgun (WGS) entry which is preliminary data.</text>
</comment>
<proteinExistence type="predicted"/>
<sequence>MAYTGFSKLQPSPVAMDRHRFSRLELALITPLLALTTAVEIYGAVYMAQHRGEAVQPLAIVALSCASLVLLSAGCVISLRLSRHRPADPSRRGDVESAPGARRLQISAPIPITTPPPMKQTTFDSKGVYTVVPGGYRHPHPQPHLSVADKLCLALFKRTPKRGRGSTFTSEDDGQALLFSGSERSSADMSEETASEGGEGPGGLWNSVFELAAGDAHSKLDQRRRRSGFWHSAAPPQRQSRHEAESEGAPRPVDGLCDVTIVLTRPDATAAPSAPSSNLKPARPAMQDPLRSHPVQILRVSRDPSVRQTRSTQTLASPAVQKNREAAAAASYSANNNTPRRPRSAEPGPDRSRLGYDLATLQLYLDRTASDLNRTGWMGSAAAKTQDRASRTAATTTTPTPGGAPRAALRRSRSPSPTGSESESGIERPTDLRAEYRGGVREEAAPGRKEEASKRLDGCSTAGERLKVIPL</sequence>
<name>A0AAE0JVD9_9PEZI</name>
<feature type="compositionally biased region" description="Low complexity" evidence="1">
    <location>
        <begin position="391"/>
        <end position="407"/>
    </location>
</feature>
<evidence type="ECO:0000313" key="4">
    <source>
        <dbReference type="Proteomes" id="UP001287356"/>
    </source>
</evidence>
<feature type="transmembrane region" description="Helical" evidence="2">
    <location>
        <begin position="26"/>
        <end position="46"/>
    </location>
</feature>
<accession>A0AAE0JVD9</accession>
<protein>
    <submittedName>
        <fullName evidence="3">Uncharacterized protein</fullName>
    </submittedName>
</protein>
<feature type="compositionally biased region" description="Low complexity" evidence="1">
    <location>
        <begin position="414"/>
        <end position="423"/>
    </location>
</feature>
<reference evidence="3" key="1">
    <citation type="journal article" date="2023" name="Mol. Phylogenet. Evol.">
        <title>Genome-scale phylogeny and comparative genomics of the fungal order Sordariales.</title>
        <authorList>
            <person name="Hensen N."/>
            <person name="Bonometti L."/>
            <person name="Westerberg I."/>
            <person name="Brannstrom I.O."/>
            <person name="Guillou S."/>
            <person name="Cros-Aarteil S."/>
            <person name="Calhoun S."/>
            <person name="Haridas S."/>
            <person name="Kuo A."/>
            <person name="Mondo S."/>
            <person name="Pangilinan J."/>
            <person name="Riley R."/>
            <person name="LaButti K."/>
            <person name="Andreopoulos B."/>
            <person name="Lipzen A."/>
            <person name="Chen C."/>
            <person name="Yan M."/>
            <person name="Daum C."/>
            <person name="Ng V."/>
            <person name="Clum A."/>
            <person name="Steindorff A."/>
            <person name="Ohm R.A."/>
            <person name="Martin F."/>
            <person name="Silar P."/>
            <person name="Natvig D.O."/>
            <person name="Lalanne C."/>
            <person name="Gautier V."/>
            <person name="Ament-Velasquez S.L."/>
            <person name="Kruys A."/>
            <person name="Hutchinson M.I."/>
            <person name="Powell A.J."/>
            <person name="Barry K."/>
            <person name="Miller A.N."/>
            <person name="Grigoriev I.V."/>
            <person name="Debuchy R."/>
            <person name="Gladieux P."/>
            <person name="Hiltunen Thoren M."/>
            <person name="Johannesson H."/>
        </authorList>
    </citation>
    <scope>NUCLEOTIDE SEQUENCE</scope>
    <source>
        <strain evidence="3">CBS 958.72</strain>
    </source>
</reference>
<evidence type="ECO:0000313" key="3">
    <source>
        <dbReference type="EMBL" id="KAK3362165.1"/>
    </source>
</evidence>
<evidence type="ECO:0000256" key="1">
    <source>
        <dbReference type="SAM" id="MobiDB-lite"/>
    </source>
</evidence>
<keyword evidence="2" id="KW-0812">Transmembrane</keyword>
<keyword evidence="2" id="KW-0472">Membrane</keyword>
<feature type="compositionally biased region" description="Low complexity" evidence="1">
    <location>
        <begin position="267"/>
        <end position="277"/>
    </location>
</feature>
<feature type="transmembrane region" description="Helical" evidence="2">
    <location>
        <begin position="58"/>
        <end position="82"/>
    </location>
</feature>
<evidence type="ECO:0000256" key="2">
    <source>
        <dbReference type="SAM" id="Phobius"/>
    </source>
</evidence>
<feature type="compositionally biased region" description="Low complexity" evidence="1">
    <location>
        <begin position="326"/>
        <end position="337"/>
    </location>
</feature>
<gene>
    <name evidence="3" type="ORF">B0T24DRAFT_599047</name>
</gene>
<dbReference type="AlphaFoldDB" id="A0AAE0JVD9"/>
<organism evidence="3 4">
    <name type="scientific">Lasiosphaeria ovina</name>
    <dbReference type="NCBI Taxonomy" id="92902"/>
    <lineage>
        <taxon>Eukaryota</taxon>
        <taxon>Fungi</taxon>
        <taxon>Dikarya</taxon>
        <taxon>Ascomycota</taxon>
        <taxon>Pezizomycotina</taxon>
        <taxon>Sordariomycetes</taxon>
        <taxon>Sordariomycetidae</taxon>
        <taxon>Sordariales</taxon>
        <taxon>Lasiosphaeriaceae</taxon>
        <taxon>Lasiosphaeria</taxon>
    </lineage>
</organism>
<feature type="compositionally biased region" description="Polar residues" evidence="1">
    <location>
        <begin position="306"/>
        <end position="316"/>
    </location>
</feature>